<dbReference type="OrthoDB" id="199930at2759"/>
<dbReference type="PANTHER" id="PTHR45994:SF2">
    <property type="entry name" value="PROTEIN UNC-45 HOMOLOG B"/>
    <property type="match status" value="1"/>
</dbReference>
<dbReference type="Gene3D" id="1.25.40.10">
    <property type="entry name" value="Tetratricopeptide repeat domain"/>
    <property type="match status" value="1"/>
</dbReference>
<dbReference type="FunFam" id="1.25.10.10:FF:000043">
    <property type="entry name" value="Unc-45 myosin chaperone B"/>
    <property type="match status" value="1"/>
</dbReference>
<dbReference type="GO" id="GO:0005829">
    <property type="term" value="C:cytosol"/>
    <property type="evidence" value="ECO:0007669"/>
    <property type="project" value="Ensembl"/>
</dbReference>
<dbReference type="InterPro" id="IPR000225">
    <property type="entry name" value="Armadillo"/>
</dbReference>
<keyword evidence="10 14" id="KW-0802">TPR repeat</keyword>
<evidence type="ECO:0000256" key="3">
    <source>
        <dbReference type="ARBA" id="ARBA00004556"/>
    </source>
</evidence>
<dbReference type="SMART" id="SM00185">
    <property type="entry name" value="ARM"/>
    <property type="match status" value="4"/>
</dbReference>
<dbReference type="PANTHER" id="PTHR45994">
    <property type="entry name" value="FI21225P1"/>
    <property type="match status" value="1"/>
</dbReference>
<comment type="subcellular location">
    <subcellularLocation>
        <location evidence="1">Cytoplasm</location>
        <location evidence="1">Myofibril</location>
        <location evidence="1">Sarcomere</location>
        <location evidence="1">A band</location>
    </subcellularLocation>
    <subcellularLocation>
        <location evidence="2">Cytoplasm</location>
        <location evidence="2">Myofibril</location>
        <location evidence="2">Sarcomere</location>
        <location evidence="2">Z line</location>
    </subcellularLocation>
    <subcellularLocation>
        <location evidence="3">Cytoplasm</location>
        <location evidence="3">Perinuclear region</location>
    </subcellularLocation>
</comment>
<evidence type="ECO:0000256" key="11">
    <source>
        <dbReference type="ARBA" id="ARBA00023186"/>
    </source>
</evidence>
<evidence type="ECO:0000256" key="13">
    <source>
        <dbReference type="ARBA" id="ARBA00062249"/>
    </source>
</evidence>
<dbReference type="GO" id="GO:0030154">
    <property type="term" value="P:cell differentiation"/>
    <property type="evidence" value="ECO:0007669"/>
    <property type="project" value="UniProtKB-KW"/>
</dbReference>
<evidence type="ECO:0000313" key="16">
    <source>
        <dbReference type="Ensembl" id="ENSCAFP00000027009.4"/>
    </source>
</evidence>
<keyword evidence="9" id="KW-0221">Differentiation</keyword>
<dbReference type="InterPro" id="IPR011990">
    <property type="entry name" value="TPR-like_helical_dom_sf"/>
</dbReference>
<evidence type="ECO:0000313" key="20">
    <source>
        <dbReference type="Proteomes" id="UP000694429"/>
    </source>
</evidence>
<dbReference type="InterPro" id="IPR016024">
    <property type="entry name" value="ARM-type_fold"/>
</dbReference>
<dbReference type="Proteomes" id="UP000694429">
    <property type="component" value="Chromosome 9"/>
</dbReference>
<dbReference type="SMART" id="SM00028">
    <property type="entry name" value="TPR"/>
    <property type="match status" value="3"/>
</dbReference>
<feature type="repeat" description="TPR" evidence="14">
    <location>
        <begin position="6"/>
        <end position="39"/>
    </location>
</feature>
<dbReference type="InterPro" id="IPR019734">
    <property type="entry name" value="TPR_rpt"/>
</dbReference>
<dbReference type="SUPFAM" id="SSF48452">
    <property type="entry name" value="TPR-like"/>
    <property type="match status" value="1"/>
</dbReference>
<keyword evidence="5" id="KW-0217">Developmental protein</keyword>
<dbReference type="GO" id="GO:0007517">
    <property type="term" value="P:muscle organ development"/>
    <property type="evidence" value="ECO:0007669"/>
    <property type="project" value="UniProtKB-KW"/>
</dbReference>
<dbReference type="Ensembl" id="ENSCAFT00000029046.5">
    <property type="protein sequence ID" value="ENSCAFP00000027009.4"/>
    <property type="gene ID" value="ENSCAFG00000018284.5"/>
</dbReference>
<dbReference type="Gene3D" id="1.25.10.10">
    <property type="entry name" value="Leucine-rich Repeat Variant"/>
    <property type="match status" value="2"/>
</dbReference>
<keyword evidence="6" id="KW-0963">Cytoplasm</keyword>
<evidence type="ECO:0000256" key="10">
    <source>
        <dbReference type="ARBA" id="ARBA00022803"/>
    </source>
</evidence>
<evidence type="ECO:0000256" key="6">
    <source>
        <dbReference type="ARBA" id="ARBA00022490"/>
    </source>
</evidence>
<evidence type="ECO:0000259" key="15">
    <source>
        <dbReference type="Pfam" id="PF11701"/>
    </source>
</evidence>
<reference evidence="17" key="4">
    <citation type="submission" date="2025-05" db="UniProtKB">
        <authorList>
            <consortium name="Ensembl"/>
        </authorList>
    </citation>
    <scope>IDENTIFICATION</scope>
</reference>
<evidence type="ECO:0000256" key="5">
    <source>
        <dbReference type="ARBA" id="ARBA00022473"/>
    </source>
</evidence>
<dbReference type="Ensembl" id="ENSCAFT00040017275.1">
    <property type="protein sequence ID" value="ENSCAFP00040014979.1"/>
    <property type="gene ID" value="ENSCAFG00040009285.1"/>
</dbReference>
<evidence type="ECO:0000256" key="9">
    <source>
        <dbReference type="ARBA" id="ARBA00022782"/>
    </source>
</evidence>
<evidence type="ECO:0000256" key="1">
    <source>
        <dbReference type="ARBA" id="ARBA00004161"/>
    </source>
</evidence>
<dbReference type="Proteomes" id="UP000002254">
    <property type="component" value="Chromosome 9"/>
</dbReference>
<dbReference type="SUPFAM" id="SSF48371">
    <property type="entry name" value="ARM repeat"/>
    <property type="match status" value="2"/>
</dbReference>
<feature type="domain" description="UNC-45/Cro1/She4 central" evidence="15">
    <location>
        <begin position="330"/>
        <end position="489"/>
    </location>
</feature>
<dbReference type="PROSITE" id="PS50005">
    <property type="entry name" value="TPR"/>
    <property type="match status" value="1"/>
</dbReference>
<reference evidence="16 19" key="1">
    <citation type="journal article" date="2005" name="Nature">
        <title>Genome sequence, comparative analysis and haplotype structure of the domestic dog.</title>
        <authorList>
            <consortium name="Broad Sequencing Platform"/>
            <person name="Lindblad-Toh K."/>
            <person name="Wade C.M."/>
            <person name="Mikkelsen T.S."/>
            <person name="Karlsson E.K."/>
            <person name="Jaffe D.B."/>
            <person name="Kamal M."/>
            <person name="Clamp M."/>
            <person name="Chang J.L."/>
            <person name="Kulbokas E.J. III"/>
            <person name="Zody M.C."/>
            <person name="Mauceli E."/>
            <person name="Xie X."/>
            <person name="Breen M."/>
            <person name="Wayne R.K."/>
            <person name="Ostrander E.A."/>
            <person name="Ponting C.P."/>
            <person name="Galibert F."/>
            <person name="Smith D.R."/>
            <person name="DeJong P.J."/>
            <person name="Kirkness E."/>
            <person name="Alvarez P."/>
            <person name="Biagi T."/>
            <person name="Brockman W."/>
            <person name="Butler J."/>
            <person name="Chin C.W."/>
            <person name="Cook A."/>
            <person name="Cuff J."/>
            <person name="Daly M.J."/>
            <person name="DeCaprio D."/>
            <person name="Gnerre S."/>
            <person name="Grabherr M."/>
            <person name="Kellis M."/>
            <person name="Kleber M."/>
            <person name="Bardeleben C."/>
            <person name="Goodstadt L."/>
            <person name="Heger A."/>
            <person name="Hitte C."/>
            <person name="Kim L."/>
            <person name="Koepfli K.P."/>
            <person name="Parker H.G."/>
            <person name="Pollinger J.P."/>
            <person name="Searle S.M."/>
            <person name="Sutter N.B."/>
            <person name="Thomas R."/>
            <person name="Webber C."/>
            <person name="Baldwin J."/>
            <person name="Abebe A."/>
            <person name="Abouelleil A."/>
            <person name="Aftuck L."/>
            <person name="Ait-Zahra M."/>
            <person name="Aldredge T."/>
            <person name="Allen N."/>
            <person name="An P."/>
            <person name="Anderson S."/>
            <person name="Antoine C."/>
            <person name="Arachchi H."/>
            <person name="Aslam A."/>
            <person name="Ayotte L."/>
            <person name="Bachantsang P."/>
            <person name="Barry A."/>
            <person name="Bayul T."/>
            <person name="Benamara M."/>
            <person name="Berlin A."/>
            <person name="Bessette D."/>
            <person name="Blitshteyn B."/>
            <person name="Bloom T."/>
            <person name="Blye J."/>
            <person name="Boguslavskiy L."/>
            <person name="Bonnet C."/>
            <person name="Boukhgalter B."/>
            <person name="Brown A."/>
            <person name="Cahill P."/>
            <person name="Calixte N."/>
            <person name="Camarata J."/>
            <person name="Cheshatsang Y."/>
            <person name="Chu J."/>
            <person name="Citroen M."/>
            <person name="Collymore A."/>
            <person name="Cooke P."/>
            <person name="Dawoe T."/>
            <person name="Daza R."/>
            <person name="Decktor K."/>
            <person name="DeGray S."/>
            <person name="Dhargay N."/>
            <person name="Dooley K."/>
            <person name="Dooley K."/>
            <person name="Dorje P."/>
            <person name="Dorjee K."/>
            <person name="Dorris L."/>
            <person name="Duffey N."/>
            <person name="Dupes A."/>
            <person name="Egbiremolen O."/>
            <person name="Elong R."/>
            <person name="Falk J."/>
            <person name="Farina A."/>
            <person name="Faro S."/>
            <person name="Ferguson D."/>
            <person name="Ferreira P."/>
            <person name="Fisher S."/>
            <person name="FitzGerald M."/>
            <person name="Foley K."/>
            <person name="Foley C."/>
            <person name="Franke A."/>
            <person name="Friedrich D."/>
            <person name="Gage D."/>
            <person name="Garber M."/>
            <person name="Gearin G."/>
            <person name="Giannoukos G."/>
            <person name="Goode T."/>
            <person name="Goyette A."/>
            <person name="Graham J."/>
            <person name="Grandbois E."/>
            <person name="Gyaltsen K."/>
            <person name="Hafez N."/>
            <person name="Hagopian D."/>
            <person name="Hagos B."/>
            <person name="Hall J."/>
            <person name="Healy C."/>
            <person name="Hegarty R."/>
            <person name="Honan T."/>
            <person name="Horn A."/>
            <person name="Houde N."/>
            <person name="Hughes L."/>
            <person name="Hunnicutt L."/>
            <person name="Husby M."/>
            <person name="Jester B."/>
            <person name="Jones C."/>
            <person name="Kamat A."/>
            <person name="Kanga B."/>
            <person name="Kells C."/>
            <person name="Khazanovich D."/>
            <person name="Kieu A.C."/>
            <person name="Kisner P."/>
            <person name="Kumar M."/>
            <person name="Lance K."/>
            <person name="Landers T."/>
            <person name="Lara M."/>
            <person name="Lee W."/>
            <person name="Leger J.P."/>
            <person name="Lennon N."/>
            <person name="Leuper L."/>
            <person name="LeVine S."/>
            <person name="Liu J."/>
            <person name="Liu X."/>
            <person name="Lokyitsang Y."/>
            <person name="Lokyitsang T."/>
            <person name="Lui A."/>
            <person name="Macdonald J."/>
            <person name="Major J."/>
            <person name="Marabella R."/>
            <person name="Maru K."/>
            <person name="Matthews C."/>
            <person name="McDonough S."/>
            <person name="Mehta T."/>
            <person name="Meldrim J."/>
            <person name="Melnikov A."/>
            <person name="Meneus L."/>
            <person name="Mihalev A."/>
            <person name="Mihova T."/>
            <person name="Miller K."/>
            <person name="Mittelman R."/>
            <person name="Mlenga V."/>
            <person name="Mulrain L."/>
            <person name="Munson G."/>
            <person name="Navidi A."/>
            <person name="Naylor J."/>
            <person name="Nguyen T."/>
            <person name="Nguyen N."/>
            <person name="Nguyen C."/>
            <person name="Nguyen T."/>
            <person name="Nicol R."/>
            <person name="Norbu N."/>
            <person name="Norbu C."/>
            <person name="Novod N."/>
            <person name="Nyima T."/>
            <person name="Olandt P."/>
            <person name="O'Neill B."/>
            <person name="O'Neill K."/>
            <person name="Osman S."/>
            <person name="Oyono L."/>
            <person name="Patti C."/>
            <person name="Perrin D."/>
            <person name="Phunkhang P."/>
            <person name="Pierre F."/>
            <person name="Priest M."/>
            <person name="Rachupka A."/>
            <person name="Raghuraman S."/>
            <person name="Rameau R."/>
            <person name="Ray V."/>
            <person name="Raymond C."/>
            <person name="Rege F."/>
            <person name="Rise C."/>
            <person name="Rogers J."/>
            <person name="Rogov P."/>
            <person name="Sahalie J."/>
            <person name="Settipalli S."/>
            <person name="Sharpe T."/>
            <person name="Shea T."/>
            <person name="Sheehan M."/>
            <person name="Sherpa N."/>
            <person name="Shi J."/>
            <person name="Shih D."/>
            <person name="Sloan J."/>
            <person name="Smith C."/>
            <person name="Sparrow T."/>
            <person name="Stalker J."/>
            <person name="Stange-Thomann N."/>
            <person name="Stavropoulos S."/>
            <person name="Stone C."/>
            <person name="Stone S."/>
            <person name="Sykes S."/>
            <person name="Tchuinga P."/>
            <person name="Tenzing P."/>
            <person name="Tesfaye S."/>
            <person name="Thoulutsang D."/>
            <person name="Thoulutsang Y."/>
            <person name="Topham K."/>
            <person name="Topping I."/>
            <person name="Tsamla T."/>
            <person name="Vassiliev H."/>
            <person name="Venkataraman V."/>
            <person name="Vo A."/>
            <person name="Wangchuk T."/>
            <person name="Wangdi T."/>
            <person name="Weiand M."/>
            <person name="Wilkinson J."/>
            <person name="Wilson A."/>
            <person name="Yadav S."/>
            <person name="Yang S."/>
            <person name="Yang X."/>
            <person name="Young G."/>
            <person name="Yu Q."/>
            <person name="Zainoun J."/>
            <person name="Zembek L."/>
            <person name="Zimmer A."/>
            <person name="Lander E.S."/>
        </authorList>
    </citation>
    <scope>NUCLEOTIDE SEQUENCE [LARGE SCALE GENOMIC DNA]</scope>
    <source>
        <strain evidence="16">Boxer</strain>
    </source>
</reference>
<evidence type="ECO:0000256" key="8">
    <source>
        <dbReference type="ARBA" id="ARBA00022737"/>
    </source>
</evidence>
<evidence type="ECO:0000256" key="4">
    <source>
        <dbReference type="ARBA" id="ARBA00020768"/>
    </source>
</evidence>
<evidence type="ECO:0000256" key="7">
    <source>
        <dbReference type="ARBA" id="ARBA00022541"/>
    </source>
</evidence>
<evidence type="ECO:0000256" key="12">
    <source>
        <dbReference type="ARBA" id="ARBA00053758"/>
    </source>
</evidence>
<keyword evidence="7" id="KW-0517">Myogenesis</keyword>
<dbReference type="InterPro" id="IPR011989">
    <property type="entry name" value="ARM-like"/>
</dbReference>
<sequence length="945" mass="104829">MAEAEAVQLKEEGNRHFQLQDYKAATKSYSQALKLTKDKALLATLYRNRAACGLKTESYVQAASDASRAIDINSSDIKALYRRCQALEHLGKLDQAFKDVQRCATLEPRNQNFQETLRRLNTSIQEKLRVQFSTDSRVQKMFEILLDESSDADKLEKAANNLIVLGREEAGAERIFQNNGVALLLQLVDTKRPELVLAAVRTLSGMCSGHRARATVILHAVRIDRICSLMAVENEEMSLAVCNLLQAVIDSLSGEDKQEHRGKEEALVLDTKKDLKQITSHLLDMLVSKKVSGQGRDQALNLLNKNVPRKDLAIHDNSRTIYVVDNGLRKILKVVGQVPDLPSCLPLTDNTRMLASVLINKLYDDLRCDPERDHFRKICEEYITGKFDPQDMDKNVIAIQTVSGILQGPFDLGNQLLGMKGVMEMMVALCGSEREVDQLVAVEALIHASTKLSRATFIITNGVSLLKEIYKTTKNEKIKIRTLVGLCKLGSAGGTDYGLRQFAEGSTEKLAKQCRKWLCNASIDTRTRRWAVEGLAYLTLDADVKDDFVQDIPALQAMFELAKASTADKTILYSVATTLVNCTNSYDVKEVIPELVQLAKFSKQHVPEEHPKDKKDFIDMRVKRLLKAGVTSALACMVKADNAILTDQTKELLARVFLALCDNPKDRGTIVAQGGGKALIPLALEGTDVGKVKAAHALAKIAAVSNPDIAFPGERVYEVVRPLVSLLDTQRDGLQNYEALLGLTNLSGRSDKLRQKIFKEKALPDIENYMFENHDQLRQAATECMCNMVVNKEVQERFLADGNDRLKLVVLLCGEDDDKVQNAAAGALAMLTAAHKKLCLKMTQVTTQWLEILQRLCLHDRLSVQHRGLVIAYNLLAADAELAKKLVESELLEILTVVGKQEPDEKKAEVVQTARECLIKCMDYGFIKPVSQTGAHRDAGAGPVL</sequence>
<keyword evidence="8" id="KW-0677">Repeat</keyword>
<dbReference type="GO" id="GO:0031672">
    <property type="term" value="C:A band"/>
    <property type="evidence" value="ECO:0007669"/>
    <property type="project" value="UniProtKB-SubCell"/>
</dbReference>
<evidence type="ECO:0000256" key="2">
    <source>
        <dbReference type="ARBA" id="ARBA00004216"/>
    </source>
</evidence>
<evidence type="ECO:0000313" key="19">
    <source>
        <dbReference type="Proteomes" id="UP000002254"/>
    </source>
</evidence>
<dbReference type="FunFam" id="1.25.10.10:FF:000153">
    <property type="entry name" value="Unc-45 myosin chaperone B"/>
    <property type="match status" value="1"/>
</dbReference>
<dbReference type="AlphaFoldDB" id="A0A8C0NYA3"/>
<evidence type="ECO:0000313" key="17">
    <source>
        <dbReference type="Ensembl" id="ENSCAFP00030030522.1"/>
    </source>
</evidence>
<keyword evidence="11" id="KW-0143">Chaperone</keyword>
<dbReference type="GO" id="GO:0030018">
    <property type="term" value="C:Z disc"/>
    <property type="evidence" value="ECO:0007669"/>
    <property type="project" value="UniProtKB-SubCell"/>
</dbReference>
<dbReference type="FunFam" id="1.25.40.10:FF:000025">
    <property type="entry name" value="Unc-45 myosin chaperone B"/>
    <property type="match status" value="1"/>
</dbReference>
<protein>
    <recommendedName>
        <fullName evidence="4">Protein unc-45 homolog B</fullName>
    </recommendedName>
</protein>
<dbReference type="InterPro" id="IPR024660">
    <property type="entry name" value="UCS_central_dom"/>
</dbReference>
<dbReference type="GO" id="GO:0048471">
    <property type="term" value="C:perinuclear region of cytoplasm"/>
    <property type="evidence" value="ECO:0007669"/>
    <property type="project" value="UniProtKB-SubCell"/>
</dbReference>
<reference evidence="17" key="3">
    <citation type="submission" date="2019-03" db="EMBL/GenBank/DDBJ databases">
        <authorList>
            <person name="Warren W.C."/>
            <person name="Johnson G.S."/>
        </authorList>
    </citation>
    <scope>NUCLEOTIDE SEQUENCE [LARGE SCALE GENOMIC DNA]</scope>
    <source>
        <strain evidence="17">Basenji</strain>
    </source>
</reference>
<name>A0A8C0NYA3_CANLF</name>
<accession>A0A8C0NYA3</accession>
<dbReference type="GO" id="GO:0051879">
    <property type="term" value="F:Hsp90 protein binding"/>
    <property type="evidence" value="ECO:0007669"/>
    <property type="project" value="Ensembl"/>
</dbReference>
<dbReference type="Pfam" id="PF11701">
    <property type="entry name" value="UNC45-central"/>
    <property type="match status" value="1"/>
</dbReference>
<dbReference type="GO" id="GO:0006457">
    <property type="term" value="P:protein folding"/>
    <property type="evidence" value="ECO:0007669"/>
    <property type="project" value="Ensembl"/>
</dbReference>
<organism evidence="17 20">
    <name type="scientific">Canis lupus familiaris</name>
    <name type="common">Dog</name>
    <name type="synonym">Canis familiaris</name>
    <dbReference type="NCBI Taxonomy" id="9615"/>
    <lineage>
        <taxon>Eukaryota</taxon>
        <taxon>Metazoa</taxon>
        <taxon>Chordata</taxon>
        <taxon>Craniata</taxon>
        <taxon>Vertebrata</taxon>
        <taxon>Euteleostomi</taxon>
        <taxon>Mammalia</taxon>
        <taxon>Eutheria</taxon>
        <taxon>Laurasiatheria</taxon>
        <taxon>Carnivora</taxon>
        <taxon>Caniformia</taxon>
        <taxon>Canidae</taxon>
        <taxon>Canis</taxon>
    </lineage>
</organism>
<comment type="subunit">
    <text evidence="13">Interacts with HSP90 in an ATP-independent manner. Interacts with UBE4B; the interaction may target UNC45B for proteasomal degradation.</text>
</comment>
<gene>
    <name evidence="17" type="primary">UNC45B</name>
</gene>
<dbReference type="Proteomes" id="UP000694542">
    <property type="component" value="Chromosome 9"/>
</dbReference>
<comment type="function">
    <text evidence="12">Acts as a co-chaperone for HSP90 and is required for proper folding of the myosin motor domain. Plays a role in sarcomere formation during muscle cell development. Is necessary for normal early lens development.</text>
</comment>
<evidence type="ECO:0000313" key="18">
    <source>
        <dbReference type="Ensembl" id="ENSCAFP00040014979.1"/>
    </source>
</evidence>
<reference evidence="18" key="2">
    <citation type="submission" date="2018-10" db="EMBL/GenBank/DDBJ databases">
        <title>De novo assembly of a Great Dane genome.</title>
        <authorList>
            <person name="Kidd J.M."/>
            <person name="Pendleton A.L."/>
            <person name="Shen F."/>
            <person name="Emery S."/>
        </authorList>
    </citation>
    <scope>NUCLEOTIDE SEQUENCE [LARGE SCALE GENOMIC DNA]</scope>
    <source>
        <strain evidence="18">Great Dane</strain>
    </source>
</reference>
<evidence type="ECO:0000256" key="14">
    <source>
        <dbReference type="PROSITE-ProRule" id="PRU00339"/>
    </source>
</evidence>
<dbReference type="Ensembl" id="ENSCAFT00030035001.1">
    <property type="protein sequence ID" value="ENSCAFP00030030522.1"/>
    <property type="gene ID" value="ENSCAFG00030019002.1"/>
</dbReference>
<proteinExistence type="predicted"/>